<feature type="transmembrane region" description="Helical" evidence="6">
    <location>
        <begin position="279"/>
        <end position="300"/>
    </location>
</feature>
<evidence type="ECO:0000256" key="2">
    <source>
        <dbReference type="ARBA" id="ARBA00008974"/>
    </source>
</evidence>
<dbReference type="CDD" id="cd11482">
    <property type="entry name" value="SLC-NCS1sbd_NRT1-like"/>
    <property type="match status" value="1"/>
</dbReference>
<proteinExistence type="inferred from homology"/>
<gene>
    <name evidence="7" type="ORF">BJX63DRAFT_376417</name>
</gene>
<evidence type="ECO:0000256" key="5">
    <source>
        <dbReference type="ARBA" id="ARBA00023136"/>
    </source>
</evidence>
<evidence type="ECO:0000256" key="1">
    <source>
        <dbReference type="ARBA" id="ARBA00004141"/>
    </source>
</evidence>
<keyword evidence="5 6" id="KW-0472">Membrane</keyword>
<organism evidence="7 8">
    <name type="scientific">Aspergillus granulosus</name>
    <dbReference type="NCBI Taxonomy" id="176169"/>
    <lineage>
        <taxon>Eukaryota</taxon>
        <taxon>Fungi</taxon>
        <taxon>Dikarya</taxon>
        <taxon>Ascomycota</taxon>
        <taxon>Pezizomycotina</taxon>
        <taxon>Eurotiomycetes</taxon>
        <taxon>Eurotiomycetidae</taxon>
        <taxon>Eurotiales</taxon>
        <taxon>Aspergillaceae</taxon>
        <taxon>Aspergillus</taxon>
        <taxon>Aspergillus subgen. Nidulantes</taxon>
    </lineage>
</organism>
<evidence type="ECO:0000256" key="3">
    <source>
        <dbReference type="ARBA" id="ARBA00022692"/>
    </source>
</evidence>
<evidence type="ECO:0000313" key="7">
    <source>
        <dbReference type="EMBL" id="KAL2822389.1"/>
    </source>
</evidence>
<name>A0ABR4I534_9EURO</name>
<comment type="caution">
    <text evidence="7">The sequence shown here is derived from an EMBL/GenBank/DDBJ whole genome shotgun (WGS) entry which is preliminary data.</text>
</comment>
<accession>A0ABR4I534</accession>
<dbReference type="InterPro" id="IPR001248">
    <property type="entry name" value="Pur-cyt_permease"/>
</dbReference>
<feature type="transmembrane region" description="Helical" evidence="6">
    <location>
        <begin position="192"/>
        <end position="216"/>
    </location>
</feature>
<protein>
    <submittedName>
        <fullName evidence="7">Permease for cytosine/purines, uracil, thiamine, allantoin-domain-containing protein</fullName>
    </submittedName>
</protein>
<dbReference type="EMBL" id="JBFXLT010000002">
    <property type="protein sequence ID" value="KAL2822389.1"/>
    <property type="molecule type" value="Genomic_DNA"/>
</dbReference>
<comment type="subcellular location">
    <subcellularLocation>
        <location evidence="1">Membrane</location>
        <topology evidence="1">Multi-pass membrane protein</topology>
    </subcellularLocation>
</comment>
<feature type="transmembrane region" description="Helical" evidence="6">
    <location>
        <begin position="388"/>
        <end position="413"/>
    </location>
</feature>
<comment type="similarity">
    <text evidence="2">Belongs to the purine-cytosine permease (2.A.39) family.</text>
</comment>
<dbReference type="PANTHER" id="PTHR30618:SF0">
    <property type="entry name" value="PURINE-URACIL PERMEASE NCS1"/>
    <property type="match status" value="1"/>
</dbReference>
<dbReference type="Gene3D" id="1.10.4160.10">
    <property type="entry name" value="Hydantoin permease"/>
    <property type="match status" value="1"/>
</dbReference>
<dbReference type="InterPro" id="IPR045225">
    <property type="entry name" value="Uracil/uridine/allantoin_perm"/>
</dbReference>
<evidence type="ECO:0000313" key="8">
    <source>
        <dbReference type="Proteomes" id="UP001610334"/>
    </source>
</evidence>
<feature type="transmembrane region" description="Helical" evidence="6">
    <location>
        <begin position="434"/>
        <end position="456"/>
    </location>
</feature>
<feature type="transmembrane region" description="Helical" evidence="6">
    <location>
        <begin position="114"/>
        <end position="133"/>
    </location>
</feature>
<dbReference type="Proteomes" id="UP001610334">
    <property type="component" value="Unassembled WGS sequence"/>
</dbReference>
<keyword evidence="3 6" id="KW-0812">Transmembrane</keyword>
<feature type="transmembrane region" description="Helical" evidence="6">
    <location>
        <begin position="363"/>
        <end position="382"/>
    </location>
</feature>
<keyword evidence="8" id="KW-1185">Reference proteome</keyword>
<keyword evidence="4 6" id="KW-1133">Transmembrane helix</keyword>
<feature type="transmembrane region" description="Helical" evidence="6">
    <location>
        <begin position="476"/>
        <end position="496"/>
    </location>
</feature>
<feature type="transmembrane region" description="Helical" evidence="6">
    <location>
        <begin position="236"/>
        <end position="258"/>
    </location>
</feature>
<evidence type="ECO:0000256" key="6">
    <source>
        <dbReference type="SAM" id="Phobius"/>
    </source>
</evidence>
<evidence type="ECO:0000256" key="4">
    <source>
        <dbReference type="ARBA" id="ARBA00022989"/>
    </source>
</evidence>
<reference evidence="7 8" key="1">
    <citation type="submission" date="2024-07" db="EMBL/GenBank/DDBJ databases">
        <title>Section-level genome sequencing and comparative genomics of Aspergillus sections Usti and Cavernicolus.</title>
        <authorList>
            <consortium name="Lawrence Berkeley National Laboratory"/>
            <person name="Nybo J.L."/>
            <person name="Vesth T.C."/>
            <person name="Theobald S."/>
            <person name="Frisvad J.C."/>
            <person name="Larsen T.O."/>
            <person name="Kjaerboelling I."/>
            <person name="Rothschild-Mancinelli K."/>
            <person name="Lyhne E.K."/>
            <person name="Kogle M.E."/>
            <person name="Barry K."/>
            <person name="Clum A."/>
            <person name="Na H."/>
            <person name="Ledsgaard L."/>
            <person name="Lin J."/>
            <person name="Lipzen A."/>
            <person name="Kuo A."/>
            <person name="Riley R."/>
            <person name="Mondo S."/>
            <person name="Labutti K."/>
            <person name="Haridas S."/>
            <person name="Pangalinan J."/>
            <person name="Salamov A.A."/>
            <person name="Simmons B.A."/>
            <person name="Magnuson J.K."/>
            <person name="Chen J."/>
            <person name="Drula E."/>
            <person name="Henrissat B."/>
            <person name="Wiebenga A."/>
            <person name="Lubbers R.J."/>
            <person name="Gomes A.C."/>
            <person name="Makela M.R."/>
            <person name="Stajich J."/>
            <person name="Grigoriev I.V."/>
            <person name="Mortensen U.H."/>
            <person name="De Vries R.P."/>
            <person name="Baker S.E."/>
            <person name="Andersen M.R."/>
        </authorList>
    </citation>
    <scope>NUCLEOTIDE SEQUENCE [LARGE SCALE GENOMIC DNA]</scope>
    <source>
        <strain evidence="7 8">CBS 588.65</strain>
    </source>
</reference>
<dbReference type="PANTHER" id="PTHR30618">
    <property type="entry name" value="NCS1 FAMILY PURINE/PYRIMIDINE TRANSPORTER"/>
    <property type="match status" value="1"/>
</dbReference>
<feature type="transmembrane region" description="Helical" evidence="6">
    <location>
        <begin position="320"/>
        <end position="342"/>
    </location>
</feature>
<dbReference type="Pfam" id="PF02133">
    <property type="entry name" value="Transp_cyt_pur"/>
    <property type="match status" value="1"/>
</dbReference>
<sequence>MSFLRRQNWALPKQPSSIAPEHVWSNADQDPVPPEKWTWTGWTFTQYWLSDLVTISTWSAASSAFASGLSATDTILLTLVAALCNAIPTVLNGAVGADLHIPFPVAIRASYGTYFGYFCVASRAILAMFWFGVQSSYGGRCVTPIITAIWPSYADLPNNLPASAAITTQGMISYVVYHAVQTPFLFIPTHRLHYMFIFKSALVPPMALAMVIWISVKAGGGADLFSKPATVHGSERAWLWLTNMTAITGGFSTLAVNISDFSRFSKKPGSPVWQLPMIPFFKVITGLFGIIAASASQNVYGQVLWSPLDIIDNWKGSPGARAAAFFCSVLWLLATICNNISANSISFANDLVTMCPKWINIKRGMVICLLLGGWALCPWIIIRNGTTFLSFMGAYAIFMAPIAGILFCDYWIIKRRRYDVPALYDPKGIYYYKFGTNWRALVCNLVVIIPLLPGLAHAVTPNNVSITTGLQHLYSINYLYGFFLSTAMYWFFSYFWPDRQTLIRAVVPGVIVDSLSGVGSDIESSAHDVKQAAHSDMAILEEKRF</sequence>